<dbReference type="SMART" id="SM00322">
    <property type="entry name" value="KH"/>
    <property type="match status" value="3"/>
</dbReference>
<sequence length="924" mass="100063">MALTSVVTPYKVGMSGDIIPNNFDMIPYSTFHTTLLPHPNPLGPGNLSNLSTGLMLTAHQPTGQNPYCPPITLTNGYYTNVSYPHNAESFCYVQPNDANSILNAYHTYPTSINLPLHATNITCDKLYTSNNHINNNNNNNNNHNHITAQNPLLSTINTNHITINNNYNDKNELSKRLEMIAVEKSNTLLDESSSKGIIDKSTILSSLSSSSTSTTTTINTHGENENIQQNTSLLVLRLLMSGKEVGSIIGKRGENVRKYREESGARINISDGSSPERIVTITGTTEQIYVAFTLMSRKFEDDFTQGLLRMGDETVNCPPVTIRLLVPVAQCGSIIGKGGSKIKDVRELTGASIQVASEALPTSTERTVTISGSADAISKCIRLLCDIFLECPNKGPVILYRPKPVIGNPGLICPATTFSSGLLHSNLSGLPLSVCENSHESGYTTPMLTSASLLSNEVNSVSPTTLNRTYTNQFGIPSGILSGGNGVSGSCNVGCGVNNTSIVPNLPTANTIQSPLTVIGSGRPVNQMSDLISDQVHLFATLNQLDLANFQSYFSSILAPLPNTNPIATGMHSIGQPLNMPEIALTPGILGCYPNPTAAALPIVGSPNNYMFSSPTALLKISNRLPEDQFTTSTSNSLSDIIVNQSDICMNNNSNNASPNNLSICNGSLPIDSNNNYTSLSTPIDPIKSICGLQNTASLLGLPSLSINTILNPQQQNSLFSLANTEESIIVREMIISNDVIGCIIGRGGTTINEIRNASKAQIKISNCEDGAKERKITVSGKLDSVNLAQFLINSSIAIHREMWAFNVQLASAATALMTKNNLIIHSFNKHIENNNKIYLSPLKNTCEHMDYSLMESNIPMNTTNTSYMNSSLSSLLLLKEHLSSNLNEQTMNYFQPIYEDDNQLNLKLKSTHRLTRRSRIIPY</sequence>
<dbReference type="PANTHER" id="PTHR10288">
    <property type="entry name" value="KH DOMAIN CONTAINING RNA BINDING PROTEIN"/>
    <property type="match status" value="1"/>
</dbReference>
<dbReference type="CDD" id="cd22438">
    <property type="entry name" value="KH-I_PCBP_rpt1"/>
    <property type="match status" value="1"/>
</dbReference>
<evidence type="ECO:0000313" key="5">
    <source>
        <dbReference type="WBParaSite" id="SMRG1_59930.1"/>
    </source>
</evidence>
<dbReference type="CDD" id="cd22439">
    <property type="entry name" value="KH-I_PCBP_rpt3"/>
    <property type="match status" value="1"/>
</dbReference>
<dbReference type="Pfam" id="PF00013">
    <property type="entry name" value="KH_1"/>
    <property type="match status" value="3"/>
</dbReference>
<evidence type="ECO:0000256" key="1">
    <source>
        <dbReference type="ARBA" id="ARBA00022737"/>
    </source>
</evidence>
<proteinExistence type="predicted"/>
<keyword evidence="2" id="KW-0694">RNA-binding</keyword>
<name>A0AA85A2B9_9TREM</name>
<dbReference type="Proteomes" id="UP000050790">
    <property type="component" value="Unassembled WGS sequence"/>
</dbReference>
<dbReference type="Gene3D" id="3.30.1370.10">
    <property type="entry name" value="K Homology domain, type 1"/>
    <property type="match status" value="3"/>
</dbReference>
<evidence type="ECO:0000313" key="4">
    <source>
        <dbReference type="Proteomes" id="UP000050790"/>
    </source>
</evidence>
<dbReference type="InterPro" id="IPR004087">
    <property type="entry name" value="KH_dom"/>
</dbReference>
<dbReference type="WBParaSite" id="SMRG1_59930.1">
    <property type="protein sequence ID" value="SMRG1_59930.1"/>
    <property type="gene ID" value="SMRG1_59930"/>
</dbReference>
<dbReference type="SUPFAM" id="SSF54791">
    <property type="entry name" value="Eukaryotic type KH-domain (KH-domain type I)"/>
    <property type="match status" value="3"/>
</dbReference>
<dbReference type="CDD" id="cd02396">
    <property type="entry name" value="KH-I_PCBP_rpt2"/>
    <property type="match status" value="1"/>
</dbReference>
<organism evidence="4 6">
    <name type="scientific">Schistosoma margrebowiei</name>
    <dbReference type="NCBI Taxonomy" id="48269"/>
    <lineage>
        <taxon>Eukaryota</taxon>
        <taxon>Metazoa</taxon>
        <taxon>Spiralia</taxon>
        <taxon>Lophotrochozoa</taxon>
        <taxon>Platyhelminthes</taxon>
        <taxon>Trematoda</taxon>
        <taxon>Digenea</taxon>
        <taxon>Strigeidida</taxon>
        <taxon>Schistosomatoidea</taxon>
        <taxon>Schistosomatidae</taxon>
        <taxon>Schistosoma</taxon>
    </lineage>
</organism>
<keyword evidence="1" id="KW-0677">Repeat</keyword>
<evidence type="ECO:0000259" key="3">
    <source>
        <dbReference type="SMART" id="SM00322"/>
    </source>
</evidence>
<evidence type="ECO:0000256" key="2">
    <source>
        <dbReference type="PROSITE-ProRule" id="PRU00117"/>
    </source>
</evidence>
<protein>
    <recommendedName>
        <fullName evidence="3">K Homology domain-containing protein</fullName>
    </recommendedName>
</protein>
<dbReference type="InterPro" id="IPR036612">
    <property type="entry name" value="KH_dom_type_1_sf"/>
</dbReference>
<feature type="domain" description="K Homology" evidence="3">
    <location>
        <begin position="232"/>
        <end position="300"/>
    </location>
</feature>
<accession>A0AA85A2B9</accession>
<dbReference type="InterPro" id="IPR004088">
    <property type="entry name" value="KH_dom_type_1"/>
</dbReference>
<feature type="domain" description="K Homology" evidence="3">
    <location>
        <begin position="318"/>
        <end position="389"/>
    </location>
</feature>
<dbReference type="GO" id="GO:0003723">
    <property type="term" value="F:RNA binding"/>
    <property type="evidence" value="ECO:0007669"/>
    <property type="project" value="UniProtKB-UniRule"/>
</dbReference>
<dbReference type="WBParaSite" id="SMRG1_59930.2">
    <property type="protein sequence ID" value="SMRG1_59930.2"/>
    <property type="gene ID" value="SMRG1_59930"/>
</dbReference>
<reference evidence="5 6" key="1">
    <citation type="submission" date="2023-11" db="UniProtKB">
        <authorList>
            <consortium name="WormBaseParasite"/>
        </authorList>
    </citation>
    <scope>IDENTIFICATION</scope>
</reference>
<dbReference type="AlphaFoldDB" id="A0AA85A2B9"/>
<feature type="domain" description="K Homology" evidence="3">
    <location>
        <begin position="728"/>
        <end position="798"/>
    </location>
</feature>
<dbReference type="PROSITE" id="PS50084">
    <property type="entry name" value="KH_TYPE_1"/>
    <property type="match status" value="3"/>
</dbReference>
<evidence type="ECO:0000313" key="6">
    <source>
        <dbReference type="WBParaSite" id="SMRG1_59930.2"/>
    </source>
</evidence>